<dbReference type="InterPro" id="IPR012902">
    <property type="entry name" value="N_methyl_site"/>
</dbReference>
<keyword evidence="1" id="KW-0812">Transmembrane</keyword>
<keyword evidence="1" id="KW-1133">Transmembrane helix</keyword>
<dbReference type="Pfam" id="PF07963">
    <property type="entry name" value="N_methyl"/>
    <property type="match status" value="1"/>
</dbReference>
<protein>
    <recommendedName>
        <fullName evidence="4">Type II secretion system protein J</fullName>
    </recommendedName>
</protein>
<evidence type="ECO:0000256" key="1">
    <source>
        <dbReference type="SAM" id="Phobius"/>
    </source>
</evidence>
<sequence>MAACSVVMAAIRDKSPGTGSGPAPMRIMIRRPTGKGSAARSPHRHGHGACARYDGGTRMRQHGFTLLELLVALAVFGLLLVSLSQTIRFGLTAWRQEARLSDGPDDMEAVDRSLRSIIENLAPGDDTVRAAITGSATELAGRTRLRLPGADLEPVPIEAGLAVSGSRLVLRWRPYHHVTLLRPPPPPQETDLMEGVASLQIAYWQPSGTWVSSWQQPDLPLLIRLRLRLTGNRRWPDIVAAPLLSRP</sequence>
<keyword evidence="3" id="KW-1185">Reference proteome</keyword>
<gene>
    <name evidence="2" type="ORF">CCS01_07745</name>
</gene>
<organism evidence="2 3">
    <name type="scientific">Rhodopila globiformis</name>
    <name type="common">Rhodopseudomonas globiformis</name>
    <dbReference type="NCBI Taxonomy" id="1071"/>
    <lineage>
        <taxon>Bacteria</taxon>
        <taxon>Pseudomonadati</taxon>
        <taxon>Pseudomonadota</taxon>
        <taxon>Alphaproteobacteria</taxon>
        <taxon>Acetobacterales</taxon>
        <taxon>Acetobacteraceae</taxon>
        <taxon>Rhodopila</taxon>
    </lineage>
</organism>
<feature type="transmembrane region" description="Helical" evidence="1">
    <location>
        <begin position="64"/>
        <end position="83"/>
    </location>
</feature>
<dbReference type="Proteomes" id="UP000239724">
    <property type="component" value="Unassembled WGS sequence"/>
</dbReference>
<keyword evidence="1" id="KW-0472">Membrane</keyword>
<evidence type="ECO:0000313" key="2">
    <source>
        <dbReference type="EMBL" id="PPQ35369.1"/>
    </source>
</evidence>
<dbReference type="InterPro" id="IPR045584">
    <property type="entry name" value="Pilin-like"/>
</dbReference>
<name>A0A2S6NKB8_RHOGL</name>
<comment type="caution">
    <text evidence="2">The sequence shown here is derived from an EMBL/GenBank/DDBJ whole genome shotgun (WGS) entry which is preliminary data.</text>
</comment>
<dbReference type="AlphaFoldDB" id="A0A2S6NKB8"/>
<dbReference type="EMBL" id="NHRY01000074">
    <property type="protein sequence ID" value="PPQ35369.1"/>
    <property type="molecule type" value="Genomic_DNA"/>
</dbReference>
<dbReference type="NCBIfam" id="TIGR02532">
    <property type="entry name" value="IV_pilin_GFxxxE"/>
    <property type="match status" value="1"/>
</dbReference>
<evidence type="ECO:0008006" key="4">
    <source>
        <dbReference type="Google" id="ProtNLM"/>
    </source>
</evidence>
<reference evidence="2 3" key="1">
    <citation type="journal article" date="2018" name="Arch. Microbiol.">
        <title>New insights into the metabolic potential of the phototrophic purple bacterium Rhodopila globiformis DSM 161(T) from its draft genome sequence and evidence for a vanadium-dependent nitrogenase.</title>
        <authorList>
            <person name="Imhoff J.F."/>
            <person name="Rahn T."/>
            <person name="Kunzel S."/>
            <person name="Neulinger S.C."/>
        </authorList>
    </citation>
    <scope>NUCLEOTIDE SEQUENCE [LARGE SCALE GENOMIC DNA]</scope>
    <source>
        <strain evidence="2 3">DSM 161</strain>
    </source>
</reference>
<dbReference type="SUPFAM" id="SSF54523">
    <property type="entry name" value="Pili subunits"/>
    <property type="match status" value="1"/>
</dbReference>
<evidence type="ECO:0000313" key="3">
    <source>
        <dbReference type="Proteomes" id="UP000239724"/>
    </source>
</evidence>
<dbReference type="PROSITE" id="PS00409">
    <property type="entry name" value="PROKAR_NTER_METHYL"/>
    <property type="match status" value="1"/>
</dbReference>
<proteinExistence type="predicted"/>
<accession>A0A2S6NKB8</accession>